<gene>
    <name evidence="1" type="ORF">KEG57_53020</name>
</gene>
<dbReference type="Proteomes" id="UP001151081">
    <property type="component" value="Unassembled WGS sequence"/>
</dbReference>
<sequence length="154" mass="17346">MSNSENLVLASDRGRVWLRFPAPGVLVMRVEGYGEESFVEPIISQFERMLATCSCPMIFIDAEHLGEFDRKYRVEMTHLIVDNHRRFGGVTVLVRSKLVAAGASLLKLGRGGILRPLATRAEFEAALHEGIQKAMTTRVDGERLSERPRDERYA</sequence>
<keyword evidence="2" id="KW-1185">Reference proteome</keyword>
<name>A0A9X3XGX1_9BACT</name>
<reference evidence="1 2" key="1">
    <citation type="submission" date="2021-04" db="EMBL/GenBank/DDBJ databases">
        <title>Genome analysis of Polyangium sp.</title>
        <authorList>
            <person name="Li Y."/>
            <person name="Wang J."/>
        </authorList>
    </citation>
    <scope>NUCLEOTIDE SEQUENCE [LARGE SCALE GENOMIC DNA]</scope>
    <source>
        <strain evidence="1 2">SDU14</strain>
    </source>
</reference>
<proteinExistence type="predicted"/>
<protein>
    <submittedName>
        <fullName evidence="1">Uncharacterized protein</fullName>
    </submittedName>
</protein>
<dbReference type="AlphaFoldDB" id="A0A9X3XGX1"/>
<evidence type="ECO:0000313" key="2">
    <source>
        <dbReference type="Proteomes" id="UP001151081"/>
    </source>
</evidence>
<accession>A0A9X3XGX1</accession>
<comment type="caution">
    <text evidence="1">The sequence shown here is derived from an EMBL/GenBank/DDBJ whole genome shotgun (WGS) entry which is preliminary data.</text>
</comment>
<dbReference type="RefSeq" id="WP_272428351.1">
    <property type="nucleotide sequence ID" value="NZ_JAGTJJ010000103.1"/>
</dbReference>
<dbReference type="EMBL" id="JAGTJJ010000103">
    <property type="protein sequence ID" value="MDC3989295.1"/>
    <property type="molecule type" value="Genomic_DNA"/>
</dbReference>
<organism evidence="1 2">
    <name type="scientific">Polyangium jinanense</name>
    <dbReference type="NCBI Taxonomy" id="2829994"/>
    <lineage>
        <taxon>Bacteria</taxon>
        <taxon>Pseudomonadati</taxon>
        <taxon>Myxococcota</taxon>
        <taxon>Polyangia</taxon>
        <taxon>Polyangiales</taxon>
        <taxon>Polyangiaceae</taxon>
        <taxon>Polyangium</taxon>
    </lineage>
</organism>
<evidence type="ECO:0000313" key="1">
    <source>
        <dbReference type="EMBL" id="MDC3989295.1"/>
    </source>
</evidence>